<evidence type="ECO:0000313" key="3">
    <source>
        <dbReference type="Proteomes" id="UP000019754"/>
    </source>
</evidence>
<reference evidence="2 3" key="1">
    <citation type="journal article" date="2013" name="Genome Announc.">
        <title>Draft genome sequence of an Actinobacterium, Brachybacterium muris strain UCD-AY4.</title>
        <authorList>
            <person name="Lo J.R."/>
            <person name="Lang J.M."/>
            <person name="Darling A.E."/>
            <person name="Eisen J.A."/>
            <person name="Coil D.A."/>
        </authorList>
    </citation>
    <scope>NUCLEOTIDE SEQUENCE [LARGE SCALE GENOMIC DNA]</scope>
    <source>
        <strain evidence="2 3">UCD-AY4</strain>
    </source>
</reference>
<feature type="transmembrane region" description="Helical" evidence="1">
    <location>
        <begin position="336"/>
        <end position="361"/>
    </location>
</feature>
<dbReference type="HOGENOM" id="CLU_741225_0_0_11"/>
<gene>
    <name evidence="2" type="ORF">D641_0107970</name>
</gene>
<keyword evidence="1" id="KW-0812">Transmembrane</keyword>
<protein>
    <submittedName>
        <fullName evidence="2">ABC transporter permease</fullName>
    </submittedName>
</protein>
<evidence type="ECO:0000256" key="1">
    <source>
        <dbReference type="SAM" id="Phobius"/>
    </source>
</evidence>
<feature type="transmembrane region" description="Helical" evidence="1">
    <location>
        <begin position="77"/>
        <end position="97"/>
    </location>
</feature>
<dbReference type="Proteomes" id="UP000019754">
    <property type="component" value="Unassembled WGS sequence"/>
</dbReference>
<dbReference type="STRING" id="1249481.D641_0107970"/>
<feature type="transmembrane region" description="Helical" evidence="1">
    <location>
        <begin position="129"/>
        <end position="148"/>
    </location>
</feature>
<organism evidence="2 3">
    <name type="scientific">Brachybacterium muris UCD-AY4</name>
    <dbReference type="NCBI Taxonomy" id="1249481"/>
    <lineage>
        <taxon>Bacteria</taxon>
        <taxon>Bacillati</taxon>
        <taxon>Actinomycetota</taxon>
        <taxon>Actinomycetes</taxon>
        <taxon>Micrococcales</taxon>
        <taxon>Dermabacteraceae</taxon>
        <taxon>Brachybacterium</taxon>
    </lineage>
</organism>
<comment type="caution">
    <text evidence="2">The sequence shown here is derived from an EMBL/GenBank/DDBJ whole genome shotgun (WGS) entry which is preliminary data.</text>
</comment>
<sequence>MSTPTASPSRAANGALSLRLRGLRLVTSLELRQRIRSRRWYVALAVWTVALLLIGLVILAPTALVANAAGFRATARIVFSLQMLLVLFAMLLVLPAMSAGSINGDRTAGTLATLQSTLISPLEIVLGKLTAGWLTGLAFLLLAMPSVLPTALLGGVGPLYLLRLLLMIAALALCVTAVGLGLSAITARQLGSVVLAYVAVFGVTVVGPILWGSSAAFLQEQREVTVHFQEFDHTADGADSWAPSRCVESVEERTVIRVDLSQPLIWPNPVLLLADVAPPMHDAIGPSPDEPWDLLQVMQLGLRHATQPLHPSNFNSCSAGNEGYPENVGSPANRPIWPLGLGTWFLVGGASVALATWRLAVPIRKLGKGIRIA</sequence>
<dbReference type="OrthoDB" id="149032at2"/>
<feature type="transmembrane region" description="Helical" evidence="1">
    <location>
        <begin position="194"/>
        <end position="218"/>
    </location>
</feature>
<keyword evidence="3" id="KW-1185">Reference proteome</keyword>
<accession>A0A022L0F4</accession>
<name>A0A022L0F4_9MICO</name>
<keyword evidence="1" id="KW-1133">Transmembrane helix</keyword>
<feature type="transmembrane region" description="Helical" evidence="1">
    <location>
        <begin position="40"/>
        <end position="65"/>
    </location>
</feature>
<dbReference type="RefSeq" id="WP_017823127.1">
    <property type="nucleotide sequence ID" value="NZ_AORC01000009.1"/>
</dbReference>
<evidence type="ECO:0000313" key="2">
    <source>
        <dbReference type="EMBL" id="EYT49354.1"/>
    </source>
</evidence>
<dbReference type="PANTHER" id="PTHR43471">
    <property type="entry name" value="ABC TRANSPORTER PERMEASE"/>
    <property type="match status" value="1"/>
</dbReference>
<proteinExistence type="predicted"/>
<dbReference type="AlphaFoldDB" id="A0A022L0F4"/>
<keyword evidence="1" id="KW-0472">Membrane</keyword>
<dbReference type="EMBL" id="AORC01000009">
    <property type="protein sequence ID" value="EYT49354.1"/>
    <property type="molecule type" value="Genomic_DNA"/>
</dbReference>
<feature type="transmembrane region" description="Helical" evidence="1">
    <location>
        <begin position="160"/>
        <end position="182"/>
    </location>
</feature>